<evidence type="ECO:0000313" key="10">
    <source>
        <dbReference type="Proteomes" id="UP000014500"/>
    </source>
</evidence>
<proteinExistence type="predicted"/>
<dbReference type="PRINTS" id="PR00259">
    <property type="entry name" value="TMFOUR"/>
</dbReference>
<dbReference type="HOGENOM" id="CLU_249992_0_0_1"/>
<evidence type="ECO:0000256" key="1">
    <source>
        <dbReference type="ARBA" id="ARBA00004141"/>
    </source>
</evidence>
<dbReference type="SUPFAM" id="SSF50978">
    <property type="entry name" value="WD40 repeat-like"/>
    <property type="match status" value="1"/>
</dbReference>
<dbReference type="OMA" id="EPQCMRR"/>
<sequence length="1511" mass="169786">MCEQTNEGLWGPVLAELTLLSDVFLPLKSSARIKYLSFDVSKCYLIFGASTGSIYIFQRNPLKFLQVLANKDGAITQICLAPDDNLIGYATSKGLVIIMEHNIDKRGNQMPKRLQLSYEHKTSQITALKWNSTSSRLFAGDDKGRVSVINILSSKARFLLQLPTVVIMRLDSKVVELDFAQNKLAASTLTKCYLCDTIEEQYNGHFGVCFHSSSKLQTPLIYATRPGSRLWEIDFQGTVLSTHQFKDALALPPQLVITKGCESKLSSATGNYPPQTVNFGRILSLGNKYLITWTDNSIYIFDPNNATVVLWTDAFHDIRDIKCYKFNLFITLSDGTLRTVRLISPDKLVQHLITRHEWVLAAHVALNYQLVLTDTNSHYHLPPTALREVQSHLTDVGEVQLANCIDILASKLETLASSSVSSSVSGRSGSTESYSRHESGVLIVNSKATPASDSDDDAQAQLRTRYRFRHMRSSSGGRYRTASSPRVDSSPFRPISPCTSSTLPRQSQRTKSASPGFGDAIVTDGVNDLCIFRQQDRGKSAIKTVPCASLKSFGASSVGTRTSAFHRVVPRREKSKAGLEKEFKAPKVPQDAEIATHVVTKAKKSKPQNVNVNKNLCKGKEDERSEKGKITLMFPCYAPYAFPAGLEPTAPQEQEFVSVSIPAPAVLTDLKDSFNSTIRSGKDTLWQTMEGIGDKFKRRGLVKDEEELLDVGKGDSTKAKKYQTPQDEFRVTVLKCEPFPHVEKVEELVKQSRVLVEIRDEERRKEVLREWFGLLNLCQTELRSKMSELVVDEEGLKKMEQLVYLKDPFGMDLTDHAVVCQVAMMCFEWFNVVCQPDFVGENVIFELETGDCGAPCDELNLAVDLQRAVFVVNFFHLLNPEEVRCSLLKKLSPRFNTWLAVLRAVEETMGEDALDDLVDVNKWSEKDVCRLLVVIKRLMSVNPSRGVDFCVRARSLVTPVDVSYLCRATVEPMVWLDTYWNKILTGSWFGLHSVSSVDFLADDEEFYYIWISFLLSKNSFQEGKCSCGFPSPWAHFVMWPQGNILWQLVKKKSRWQKQLLTLCYKSGYWPGYLYLSNRLKDRLGSAKAVVQLGDVHLIDCDSDYGFFPENEDEWRLLLSLMVKRHACEGQVTCLDCEKKLSFSRPPTITWNRIALSLLQHLGPEETTLNLLREIAEEIPPNEINGDFLSDLLSLSLIKMEQKSSSKICELSQSTPFFVGSEIYHLFEAEKQESKSSGALARFNSGAISPSTESHHWGLPLKLHDDCAVCSLPLILGTSASVHGIVLAGCAILGVGIWLYVAYGGYANLLPSYSALSADSLCIAAGSLTFILAFFGYCGSWFQNRCLLITYLILTSIVFSLEVTAGVLMFYYRYDVSDILRQEFKHGIKVKYLAQDQSGFTQTWDHLQTEFACCGVVNYSDWFHSNAWPDTDWVPDSCCNLPKANLTDCGKKLNPAFYHKQGCLDKLHLWLVERIHVIGLILLASTFLQLFGVTSSLLLCVTLRQRRRRHKI</sequence>
<evidence type="ECO:0000256" key="5">
    <source>
        <dbReference type="SAM" id="MobiDB-lite"/>
    </source>
</evidence>
<dbReference type="Proteomes" id="UP000014500">
    <property type="component" value="Unassembled WGS sequence"/>
</dbReference>
<evidence type="ECO:0000256" key="6">
    <source>
        <dbReference type="SAM" id="Phobius"/>
    </source>
</evidence>
<feature type="domain" description="HPS5-like beta-propeller" evidence="7">
    <location>
        <begin position="14"/>
        <end position="334"/>
    </location>
</feature>
<feature type="transmembrane region" description="Helical" evidence="6">
    <location>
        <begin position="1314"/>
        <end position="1336"/>
    </location>
</feature>
<feature type="compositionally biased region" description="Polar residues" evidence="5">
    <location>
        <begin position="473"/>
        <end position="487"/>
    </location>
</feature>
<dbReference type="InterPro" id="IPR056499">
    <property type="entry name" value="Beta-prop_HPS5-like"/>
</dbReference>
<feature type="transmembrane region" description="Helical" evidence="6">
    <location>
        <begin position="1281"/>
        <end position="1302"/>
    </location>
</feature>
<feature type="compositionally biased region" description="Polar residues" evidence="5">
    <location>
        <begin position="497"/>
        <end position="513"/>
    </location>
</feature>
<evidence type="ECO:0000313" key="9">
    <source>
        <dbReference type="EnsemblMetazoa" id="SMAR006053-PA"/>
    </source>
</evidence>
<dbReference type="PhylomeDB" id="T1IXV8"/>
<dbReference type="EnsemblMetazoa" id="SMAR006053-RA">
    <property type="protein sequence ID" value="SMAR006053-PA"/>
    <property type="gene ID" value="SMAR006053"/>
</dbReference>
<feature type="region of interest" description="Disordered" evidence="5">
    <location>
        <begin position="465"/>
        <end position="516"/>
    </location>
</feature>
<dbReference type="eggNOG" id="KOG3621">
    <property type="taxonomic scope" value="Eukaryota"/>
</dbReference>
<dbReference type="SMART" id="SM00320">
    <property type="entry name" value="WD40"/>
    <property type="match status" value="4"/>
</dbReference>
<comment type="subcellular location">
    <subcellularLocation>
        <location evidence="1">Membrane</location>
        <topology evidence="1">Multi-pass membrane protein</topology>
    </subcellularLocation>
</comment>
<evidence type="ECO:0000256" key="2">
    <source>
        <dbReference type="ARBA" id="ARBA00022692"/>
    </source>
</evidence>
<dbReference type="Pfam" id="PF23756">
    <property type="entry name" value="Beta-prop_HPS5"/>
    <property type="match status" value="1"/>
</dbReference>
<dbReference type="InterPro" id="IPR015943">
    <property type="entry name" value="WD40/YVTN_repeat-like_dom_sf"/>
</dbReference>
<dbReference type="GO" id="GO:0005737">
    <property type="term" value="C:cytoplasm"/>
    <property type="evidence" value="ECO:0007669"/>
    <property type="project" value="TreeGrafter"/>
</dbReference>
<name>T1IXV8_STRMM</name>
<evidence type="ECO:0000256" key="3">
    <source>
        <dbReference type="ARBA" id="ARBA00022989"/>
    </source>
</evidence>
<keyword evidence="3 6" id="KW-1133">Transmembrane helix</keyword>
<dbReference type="PANTHER" id="PTHR23287:SF18">
    <property type="entry name" value="BLOC-2 COMPLEX MEMBER HPS5"/>
    <property type="match status" value="1"/>
</dbReference>
<reference evidence="9" key="2">
    <citation type="submission" date="2015-02" db="UniProtKB">
        <authorList>
            <consortium name="EnsemblMetazoa"/>
        </authorList>
    </citation>
    <scope>IDENTIFICATION</scope>
</reference>
<keyword evidence="4 6" id="KW-0472">Membrane</keyword>
<dbReference type="EMBL" id="JH431663">
    <property type="status" value="NOT_ANNOTATED_CDS"/>
    <property type="molecule type" value="Genomic_DNA"/>
</dbReference>
<dbReference type="GO" id="GO:0048066">
    <property type="term" value="P:developmental pigmentation"/>
    <property type="evidence" value="ECO:0007669"/>
    <property type="project" value="TreeGrafter"/>
</dbReference>
<dbReference type="Gene3D" id="2.130.10.10">
    <property type="entry name" value="YVTN repeat-like/Quinoprotein amine dehydrogenase"/>
    <property type="match status" value="1"/>
</dbReference>
<dbReference type="InterPro" id="IPR056445">
    <property type="entry name" value="TPR_HPS5"/>
</dbReference>
<accession>T1IXV8</accession>
<dbReference type="InterPro" id="IPR036322">
    <property type="entry name" value="WD40_repeat_dom_sf"/>
</dbReference>
<dbReference type="SUPFAM" id="SSF48652">
    <property type="entry name" value="Tetraspanin"/>
    <property type="match status" value="1"/>
</dbReference>
<protein>
    <submittedName>
        <fullName evidence="9">Uncharacterized protein</fullName>
    </submittedName>
</protein>
<organism evidence="9 10">
    <name type="scientific">Strigamia maritima</name>
    <name type="common">European centipede</name>
    <name type="synonym">Geophilus maritimus</name>
    <dbReference type="NCBI Taxonomy" id="126957"/>
    <lineage>
        <taxon>Eukaryota</taxon>
        <taxon>Metazoa</taxon>
        <taxon>Ecdysozoa</taxon>
        <taxon>Arthropoda</taxon>
        <taxon>Myriapoda</taxon>
        <taxon>Chilopoda</taxon>
        <taxon>Pleurostigmophora</taxon>
        <taxon>Geophilomorpha</taxon>
        <taxon>Linotaeniidae</taxon>
        <taxon>Strigamia</taxon>
    </lineage>
</organism>
<dbReference type="InterPro" id="IPR008952">
    <property type="entry name" value="Tetraspanin_EC2_sf"/>
</dbReference>
<dbReference type="InterPro" id="IPR001680">
    <property type="entry name" value="WD40_rpt"/>
</dbReference>
<feature type="transmembrane region" description="Helical" evidence="6">
    <location>
        <begin position="1348"/>
        <end position="1371"/>
    </location>
</feature>
<feature type="transmembrane region" description="Helical" evidence="6">
    <location>
        <begin position="1474"/>
        <end position="1500"/>
    </location>
</feature>
<evidence type="ECO:0000259" key="7">
    <source>
        <dbReference type="Pfam" id="PF23756"/>
    </source>
</evidence>
<dbReference type="GO" id="GO:0016020">
    <property type="term" value="C:membrane"/>
    <property type="evidence" value="ECO:0007669"/>
    <property type="project" value="UniProtKB-SubCell"/>
</dbReference>
<dbReference type="InterPro" id="IPR018499">
    <property type="entry name" value="Tetraspanin/Peripherin"/>
</dbReference>
<reference evidence="10" key="1">
    <citation type="submission" date="2011-05" db="EMBL/GenBank/DDBJ databases">
        <authorList>
            <person name="Richards S.R."/>
            <person name="Qu J."/>
            <person name="Jiang H."/>
            <person name="Jhangiani S.N."/>
            <person name="Agravi P."/>
            <person name="Goodspeed R."/>
            <person name="Gross S."/>
            <person name="Mandapat C."/>
            <person name="Jackson L."/>
            <person name="Mathew T."/>
            <person name="Pu L."/>
            <person name="Thornton R."/>
            <person name="Saada N."/>
            <person name="Wilczek-Boney K.B."/>
            <person name="Lee S."/>
            <person name="Kovar C."/>
            <person name="Wu Y."/>
            <person name="Scherer S.E."/>
            <person name="Worley K.C."/>
            <person name="Muzny D.M."/>
            <person name="Gibbs R."/>
        </authorList>
    </citation>
    <scope>NUCLEOTIDE SEQUENCE</scope>
    <source>
        <strain evidence="10">Brora</strain>
    </source>
</reference>
<dbReference type="Pfam" id="PF00335">
    <property type="entry name" value="Tetraspanin"/>
    <property type="match status" value="1"/>
</dbReference>
<dbReference type="Pfam" id="PF23758">
    <property type="entry name" value="TPR_HPS5"/>
    <property type="match status" value="1"/>
</dbReference>
<dbReference type="eggNOG" id="KOG3882">
    <property type="taxonomic scope" value="Eukaryota"/>
</dbReference>
<feature type="domain" description="HPS5 TPR" evidence="8">
    <location>
        <begin position="865"/>
        <end position="1174"/>
    </location>
</feature>
<dbReference type="PANTHER" id="PTHR23287">
    <property type="entry name" value="RUBY-EYE2-LIKE PROTEIN"/>
    <property type="match status" value="1"/>
</dbReference>
<evidence type="ECO:0000256" key="4">
    <source>
        <dbReference type="ARBA" id="ARBA00023136"/>
    </source>
</evidence>
<dbReference type="STRING" id="126957.T1IXV8"/>
<evidence type="ECO:0000259" key="8">
    <source>
        <dbReference type="Pfam" id="PF23758"/>
    </source>
</evidence>
<dbReference type="Gene3D" id="1.10.1450.10">
    <property type="entry name" value="Tetraspanin"/>
    <property type="match status" value="1"/>
</dbReference>
<keyword evidence="2 6" id="KW-0812">Transmembrane</keyword>
<keyword evidence="10" id="KW-1185">Reference proteome</keyword>